<dbReference type="AlphaFoldDB" id="A0A6V7VG61"/>
<sequence>MKFQVDCCNVCLMALKLVLEVTEAVMLFRHPIIIILLTICNYLFKYYFKYFVLCFLQYL</sequence>
<proteinExistence type="predicted"/>
<organism evidence="2 3">
    <name type="scientific">Meloidogyne enterolobii</name>
    <name type="common">Root-knot nematode worm</name>
    <name type="synonym">Meloidogyne mayaguensis</name>
    <dbReference type="NCBI Taxonomy" id="390850"/>
    <lineage>
        <taxon>Eukaryota</taxon>
        <taxon>Metazoa</taxon>
        <taxon>Ecdysozoa</taxon>
        <taxon>Nematoda</taxon>
        <taxon>Chromadorea</taxon>
        <taxon>Rhabditida</taxon>
        <taxon>Tylenchina</taxon>
        <taxon>Tylenchomorpha</taxon>
        <taxon>Tylenchoidea</taxon>
        <taxon>Meloidogynidae</taxon>
        <taxon>Meloidogyninae</taxon>
        <taxon>Meloidogyne</taxon>
    </lineage>
</organism>
<comment type="caution">
    <text evidence="2">The sequence shown here is derived from an EMBL/GenBank/DDBJ whole genome shotgun (WGS) entry which is preliminary data.</text>
</comment>
<accession>A0A6V7VG61</accession>
<evidence type="ECO:0000313" key="2">
    <source>
        <dbReference type="EMBL" id="CAD2173950.1"/>
    </source>
</evidence>
<keyword evidence="1" id="KW-0812">Transmembrane</keyword>
<keyword evidence="1" id="KW-1133">Transmembrane helix</keyword>
<name>A0A6V7VG61_MELEN</name>
<dbReference type="Proteomes" id="UP000580250">
    <property type="component" value="Unassembled WGS sequence"/>
</dbReference>
<reference evidence="2 3" key="1">
    <citation type="submission" date="2020-08" db="EMBL/GenBank/DDBJ databases">
        <authorList>
            <person name="Koutsovoulos G."/>
            <person name="Danchin GJ E."/>
        </authorList>
    </citation>
    <scope>NUCLEOTIDE SEQUENCE [LARGE SCALE GENOMIC DNA]</scope>
</reference>
<protein>
    <submittedName>
        <fullName evidence="2">Uncharacterized protein</fullName>
    </submittedName>
</protein>
<keyword evidence="1" id="KW-0472">Membrane</keyword>
<feature type="transmembrane region" description="Helical" evidence="1">
    <location>
        <begin position="26"/>
        <end position="44"/>
    </location>
</feature>
<dbReference type="EMBL" id="CAJEWN010000226">
    <property type="protein sequence ID" value="CAD2173950.1"/>
    <property type="molecule type" value="Genomic_DNA"/>
</dbReference>
<evidence type="ECO:0000256" key="1">
    <source>
        <dbReference type="SAM" id="Phobius"/>
    </source>
</evidence>
<evidence type="ECO:0000313" key="3">
    <source>
        <dbReference type="Proteomes" id="UP000580250"/>
    </source>
</evidence>
<gene>
    <name evidence="2" type="ORF">MENT_LOCUS25589</name>
</gene>